<reference evidence="11 12" key="1">
    <citation type="submission" date="2022-12" db="EMBL/GenBank/DDBJ databases">
        <title>Chitinophagaceae gen. sp. nov., a new member of the family Chitinophagaceae, isolated from soil in a chemical factory.</title>
        <authorList>
            <person name="Ke Z."/>
        </authorList>
    </citation>
    <scope>NUCLEOTIDE SEQUENCE [LARGE SCALE GENOMIC DNA]</scope>
    <source>
        <strain evidence="11 12">LY-5</strain>
    </source>
</reference>
<keyword evidence="6 9" id="KW-1133">Transmembrane helix</keyword>
<dbReference type="Proteomes" id="UP001210231">
    <property type="component" value="Unassembled WGS sequence"/>
</dbReference>
<gene>
    <name evidence="9 11" type="primary">lnt</name>
    <name evidence="11" type="ORF">O3P16_15700</name>
</gene>
<accession>A0ABT4UN42</accession>
<dbReference type="Gene3D" id="3.60.110.10">
    <property type="entry name" value="Carbon-nitrogen hydrolase"/>
    <property type="match status" value="1"/>
</dbReference>
<feature type="domain" description="CN hydrolase" evidence="10">
    <location>
        <begin position="214"/>
        <end position="482"/>
    </location>
</feature>
<evidence type="ECO:0000256" key="3">
    <source>
        <dbReference type="ARBA" id="ARBA00022475"/>
    </source>
</evidence>
<evidence type="ECO:0000259" key="10">
    <source>
        <dbReference type="PROSITE" id="PS50263"/>
    </source>
</evidence>
<feature type="transmembrane region" description="Helical" evidence="9">
    <location>
        <begin position="108"/>
        <end position="125"/>
    </location>
</feature>
<keyword evidence="3 9" id="KW-1003">Cell membrane</keyword>
<dbReference type="PANTHER" id="PTHR38686">
    <property type="entry name" value="APOLIPOPROTEIN N-ACYLTRANSFERASE"/>
    <property type="match status" value="1"/>
</dbReference>
<feature type="transmembrane region" description="Helical" evidence="9">
    <location>
        <begin position="49"/>
        <end position="70"/>
    </location>
</feature>
<keyword evidence="8 9" id="KW-0012">Acyltransferase</keyword>
<dbReference type="InterPro" id="IPR004563">
    <property type="entry name" value="Apolipo_AcylTrfase"/>
</dbReference>
<comment type="caution">
    <text evidence="11">The sequence shown here is derived from an EMBL/GenBank/DDBJ whole genome shotgun (WGS) entry which is preliminary data.</text>
</comment>
<dbReference type="CDD" id="cd07571">
    <property type="entry name" value="ALP_N-acyl_transferase"/>
    <property type="match status" value="1"/>
</dbReference>
<feature type="transmembrane region" description="Helical" evidence="9">
    <location>
        <begin position="182"/>
        <end position="201"/>
    </location>
</feature>
<evidence type="ECO:0000256" key="2">
    <source>
        <dbReference type="ARBA" id="ARBA00010065"/>
    </source>
</evidence>
<protein>
    <recommendedName>
        <fullName evidence="9">Apolipoprotein N-acyltransferase</fullName>
        <shortName evidence="9">ALP N-acyltransferase</shortName>
        <ecNumber evidence="9">2.3.1.269</ecNumber>
    </recommendedName>
</protein>
<evidence type="ECO:0000256" key="4">
    <source>
        <dbReference type="ARBA" id="ARBA00022679"/>
    </source>
</evidence>
<dbReference type="InterPro" id="IPR036526">
    <property type="entry name" value="C-N_Hydrolase_sf"/>
</dbReference>
<dbReference type="EMBL" id="JAQGEF010000026">
    <property type="protein sequence ID" value="MDA3616261.1"/>
    <property type="molecule type" value="Genomic_DNA"/>
</dbReference>
<dbReference type="EC" id="2.3.1.269" evidence="9"/>
<evidence type="ECO:0000256" key="7">
    <source>
        <dbReference type="ARBA" id="ARBA00023136"/>
    </source>
</evidence>
<dbReference type="PANTHER" id="PTHR38686:SF1">
    <property type="entry name" value="APOLIPOPROTEIN N-ACYLTRANSFERASE"/>
    <property type="match status" value="1"/>
</dbReference>
<dbReference type="Pfam" id="PF20154">
    <property type="entry name" value="LNT_N"/>
    <property type="match status" value="1"/>
</dbReference>
<comment type="function">
    <text evidence="9">Catalyzes the phospholipid dependent N-acylation of the N-terminal cysteine of apolipoprotein, the last step in lipoprotein maturation.</text>
</comment>
<dbReference type="SUPFAM" id="SSF56317">
    <property type="entry name" value="Carbon-nitrogen hydrolase"/>
    <property type="match status" value="1"/>
</dbReference>
<evidence type="ECO:0000313" key="11">
    <source>
        <dbReference type="EMBL" id="MDA3616261.1"/>
    </source>
</evidence>
<comment type="catalytic activity">
    <reaction evidence="9">
        <text>N-terminal S-1,2-diacyl-sn-glyceryl-L-cysteinyl-[lipoprotein] + a glycerophospholipid = N-acyl-S-1,2-diacyl-sn-glyceryl-L-cysteinyl-[lipoprotein] + a 2-acyl-sn-glycero-3-phospholipid + H(+)</text>
        <dbReference type="Rhea" id="RHEA:48228"/>
        <dbReference type="Rhea" id="RHEA-COMP:14681"/>
        <dbReference type="Rhea" id="RHEA-COMP:14684"/>
        <dbReference type="ChEBI" id="CHEBI:15378"/>
        <dbReference type="ChEBI" id="CHEBI:136912"/>
        <dbReference type="ChEBI" id="CHEBI:140656"/>
        <dbReference type="ChEBI" id="CHEBI:140657"/>
        <dbReference type="ChEBI" id="CHEBI:140660"/>
        <dbReference type="EC" id="2.3.1.269"/>
    </reaction>
</comment>
<comment type="similarity">
    <text evidence="2 9">Belongs to the CN hydrolase family. Apolipoprotein N-acyltransferase subfamily.</text>
</comment>
<keyword evidence="4 9" id="KW-0808">Transferase</keyword>
<comment type="subcellular location">
    <subcellularLocation>
        <location evidence="1 9">Cell membrane</location>
        <topology evidence="1 9">Multi-pass membrane protein</topology>
    </subcellularLocation>
</comment>
<evidence type="ECO:0000256" key="1">
    <source>
        <dbReference type="ARBA" id="ARBA00004651"/>
    </source>
</evidence>
<dbReference type="InterPro" id="IPR045378">
    <property type="entry name" value="LNT_N"/>
</dbReference>
<feature type="transmembrane region" description="Helical" evidence="9">
    <location>
        <begin position="76"/>
        <end position="96"/>
    </location>
</feature>
<keyword evidence="5 9" id="KW-0812">Transmembrane</keyword>
<feature type="transmembrane region" description="Helical" evidence="9">
    <location>
        <begin position="495"/>
        <end position="518"/>
    </location>
</feature>
<keyword evidence="7 9" id="KW-0472">Membrane</keyword>
<proteinExistence type="inferred from homology"/>
<dbReference type="PROSITE" id="PS50263">
    <property type="entry name" value="CN_HYDROLASE"/>
    <property type="match status" value="1"/>
</dbReference>
<dbReference type="RefSeq" id="WP_407032591.1">
    <property type="nucleotide sequence ID" value="NZ_JAQGEF010000026.1"/>
</dbReference>
<evidence type="ECO:0000256" key="5">
    <source>
        <dbReference type="ARBA" id="ARBA00022692"/>
    </source>
</evidence>
<dbReference type="NCBIfam" id="TIGR00546">
    <property type="entry name" value="lnt"/>
    <property type="match status" value="1"/>
</dbReference>
<evidence type="ECO:0000256" key="6">
    <source>
        <dbReference type="ARBA" id="ARBA00022989"/>
    </source>
</evidence>
<evidence type="ECO:0000313" key="12">
    <source>
        <dbReference type="Proteomes" id="UP001210231"/>
    </source>
</evidence>
<organism evidence="11 12">
    <name type="scientific">Polluticaenibacter yanchengensis</name>
    <dbReference type="NCBI Taxonomy" id="3014562"/>
    <lineage>
        <taxon>Bacteria</taxon>
        <taxon>Pseudomonadati</taxon>
        <taxon>Bacteroidota</taxon>
        <taxon>Chitinophagia</taxon>
        <taxon>Chitinophagales</taxon>
        <taxon>Chitinophagaceae</taxon>
        <taxon>Polluticaenibacter</taxon>
    </lineage>
</organism>
<name>A0ABT4UN42_9BACT</name>
<dbReference type="Pfam" id="PF00795">
    <property type="entry name" value="CN_hydrolase"/>
    <property type="match status" value="1"/>
</dbReference>
<feature type="transmembrane region" description="Helical" evidence="9">
    <location>
        <begin position="145"/>
        <end position="170"/>
    </location>
</feature>
<comment type="pathway">
    <text evidence="9">Protein modification; lipoprotein biosynthesis (N-acyl transfer).</text>
</comment>
<keyword evidence="12" id="KW-1185">Reference proteome</keyword>
<evidence type="ECO:0000256" key="9">
    <source>
        <dbReference type="HAMAP-Rule" id="MF_01148"/>
    </source>
</evidence>
<dbReference type="InterPro" id="IPR003010">
    <property type="entry name" value="C-N_Hydrolase"/>
</dbReference>
<evidence type="ECO:0000256" key="8">
    <source>
        <dbReference type="ARBA" id="ARBA00023315"/>
    </source>
</evidence>
<dbReference type="HAMAP" id="MF_01148">
    <property type="entry name" value="Lnt"/>
    <property type="match status" value="1"/>
</dbReference>
<sequence>MKSILNNRLLLFFATGLLFFLSWPVVNFSVLAFVAFVPLLFAEQKFKNVWAYSLVLYTNFLVWNVLVTWWIKNASIEGAIGAILCNAALMCLPWIIYRITKSLSKTNLADYSIIFYWLAFEYLHLDWELSWSWLNLGNVFSNTTFLIQWYEYTGVLGGTLWILVVNYLIYQLLQNNKFNKKKVYLLSGILIIPALASLVLLQTNKELTKVTKKENVIIVQPNEDPYTEKFRKSEAELIDELLRLTESNLDENTALVIWPETAIPANLLEDEISSNMYYQPIFEFARKHPGLMIVTGINSAKIWKGEKKGFSVRSDHGMDYEVFNTAMKIEANSPSEFYHKNKLVPGVESLPSWLGFLSDVFSDFGGTSGTLGRSEEPLVFKSRKGFNVAPVICYESIYGEYVGSFINKGANLIAVITNDGWWGDTPGYKQHLSYSRLRAIESRKWLVRSANTGISAVIDPLGNILESRGWNQQAVIRHTVQLNEESTIYTKFGDWIGKIAFVLGIFIFIYLFTCKYFLKK</sequence>
<feature type="transmembrane region" description="Helical" evidence="9">
    <location>
        <begin position="12"/>
        <end position="42"/>
    </location>
</feature>